<protein>
    <submittedName>
        <fullName evidence="4">Transposase</fullName>
    </submittedName>
</protein>
<dbReference type="PANTHER" id="PTHR33498:SF1">
    <property type="entry name" value="TRANSPOSASE FOR INSERTION SEQUENCE ELEMENT IS1557"/>
    <property type="match status" value="1"/>
</dbReference>
<dbReference type="InterPro" id="IPR002560">
    <property type="entry name" value="Transposase_DDE"/>
</dbReference>
<evidence type="ECO:0000259" key="2">
    <source>
        <dbReference type="Pfam" id="PF13542"/>
    </source>
</evidence>
<dbReference type="PANTHER" id="PTHR33498">
    <property type="entry name" value="TRANSPOSASE FOR INSERTION SEQUENCE ELEMENT IS1557"/>
    <property type="match status" value="1"/>
</dbReference>
<accession>A0ABX5LPU2</accession>
<evidence type="ECO:0000259" key="1">
    <source>
        <dbReference type="Pfam" id="PF01610"/>
    </source>
</evidence>
<reference evidence="4 5" key="1">
    <citation type="submission" date="2015-03" db="EMBL/GenBank/DDBJ databases">
        <authorList>
            <person name="Krishnan R."/>
            <person name="Midha S."/>
            <person name="Patil P.B."/>
            <person name="Rameshkumar N."/>
        </authorList>
    </citation>
    <scope>NUCLEOTIDE SEQUENCE [LARGE SCALE GENOMIC DNA]</scope>
    <source>
        <strain evidence="4 5">L1E11</strain>
    </source>
</reference>
<dbReference type="InterPro" id="IPR047951">
    <property type="entry name" value="Transpos_ISL3"/>
</dbReference>
<dbReference type="Pfam" id="PF13542">
    <property type="entry name" value="HTH_Tnp_ISL3"/>
    <property type="match status" value="1"/>
</dbReference>
<evidence type="ECO:0000313" key="4">
    <source>
        <dbReference type="EMBL" id="PXF28690.1"/>
    </source>
</evidence>
<dbReference type="Pfam" id="PF01610">
    <property type="entry name" value="DDE_Tnp_ISL3"/>
    <property type="match status" value="1"/>
</dbReference>
<dbReference type="InterPro" id="IPR029261">
    <property type="entry name" value="Transposase_Znf"/>
</dbReference>
<feature type="domain" description="Transposase IS204/IS1001/IS1096/IS1165 helix-turn-helix" evidence="2">
    <location>
        <begin position="85"/>
        <end position="134"/>
    </location>
</feature>
<organism evidence="4 5">
    <name type="scientific">Pokkaliibacter plantistimulans</name>
    <dbReference type="NCBI Taxonomy" id="1635171"/>
    <lineage>
        <taxon>Bacteria</taxon>
        <taxon>Pseudomonadati</taxon>
        <taxon>Pseudomonadota</taxon>
        <taxon>Gammaproteobacteria</taxon>
        <taxon>Oceanospirillales</taxon>
        <taxon>Balneatrichaceae</taxon>
        <taxon>Pokkaliibacter</taxon>
    </lineage>
</organism>
<dbReference type="NCBIfam" id="NF033550">
    <property type="entry name" value="transpos_ISL3"/>
    <property type="match status" value="1"/>
</dbReference>
<feature type="domain" description="Transposase IS204/IS1001/IS1096/IS1165 zinc-finger" evidence="3">
    <location>
        <begin position="34"/>
        <end position="79"/>
    </location>
</feature>
<dbReference type="RefSeq" id="WP_110190169.1">
    <property type="nucleotide sequence ID" value="NZ_LAPT01000166.1"/>
</dbReference>
<proteinExistence type="predicted"/>
<comment type="caution">
    <text evidence="4">The sequence shown here is derived from an EMBL/GenBank/DDBJ whole genome shotgun (WGS) entry which is preliminary data.</text>
</comment>
<dbReference type="Proteomes" id="UP000248090">
    <property type="component" value="Unassembled WGS sequence"/>
</dbReference>
<evidence type="ECO:0000313" key="5">
    <source>
        <dbReference type="Proteomes" id="UP000248090"/>
    </source>
</evidence>
<dbReference type="Pfam" id="PF14690">
    <property type="entry name" value="Zn_ribbon_ISL3"/>
    <property type="match status" value="1"/>
</dbReference>
<name>A0ABX5LPU2_9GAMM</name>
<dbReference type="InterPro" id="IPR032877">
    <property type="entry name" value="Transposase_HTH"/>
</dbReference>
<gene>
    <name evidence="4" type="ORF">WH50_24950</name>
</gene>
<sequence>MSPVNILNLSSYTVTGISEGDHDYHIVATVKHPPTNCLHCSQENIRGFGRREQMVKDLAMHGKRVGIYVDTRRYQCQSCNKTFYEPLPDVDEKRKMTTRLVNWIGKQSISRTFASLAEEIGISEGTVRSIFRDYINELEKAVRFEIPQWMGIDEIHLIKPRCVVSNIQNNTIVDILKDRNKSTVTRYLSQLDKLDQVQYVAMDMWRPYRDAVEIVIPEAQIVIDKFHVVRMANDALERVRKSLREQLTPKQRRGLMNDRFVLLKRERDLTDIESFMLDGWCQNYPELGLAYRQKEDFYAIYEAKSPAEAKALFTTWLHTLTPEIRDQFSDLVRAWQNWEPYICNYFNHPVTNAYTESLNNLIRVMNRLGRGYSFEALRAKILFSEGAFKTEKKRPKFQRKPADQVAERFIGYSLVTDLEGEYMDIPAFLRRSTEDDESTEEVLNYGVDISTLTSLIEKGLL</sequence>
<dbReference type="EMBL" id="LAPT01000166">
    <property type="protein sequence ID" value="PXF28690.1"/>
    <property type="molecule type" value="Genomic_DNA"/>
</dbReference>
<evidence type="ECO:0000259" key="3">
    <source>
        <dbReference type="Pfam" id="PF14690"/>
    </source>
</evidence>
<feature type="domain" description="Transposase IS204/IS1001/IS1096/IS1165 DDE" evidence="1">
    <location>
        <begin position="150"/>
        <end position="381"/>
    </location>
</feature>
<keyword evidence="5" id="KW-1185">Reference proteome</keyword>